<sequence length="330" mass="35718">MMYAMVMDQPGQKLRYIQVAKPQPQKNEVLVKVSSCGICRTDLHVVDGELTHPKLPLIPGHQIVGTIEQLGTAVTSLQIGQRIGIPWLGSSCGTCSFCLSGRENLCDDARFTGYQIDGGFAEYCVANHQFCFPIPEGYSDEQAAPLFCAGLIGYRSFLKTADAKHLGLYGFGAAAHILIQTACKQGRIVYAFTTPGDKAAQDFAYHLGATWAGDSDKAPPHLLDASIIFAPVGELVPLALKNTVKGGIVVCAGIHMSDIPSFPYEILWGERTITSVANLTRKDGEEFLSLAPKIPIKTEVHTYPLKAVNEALDDLRHGRFTGAAVIQINE</sequence>
<evidence type="ECO:0000256" key="2">
    <source>
        <dbReference type="ARBA" id="ARBA00008072"/>
    </source>
</evidence>
<protein>
    <submittedName>
        <fullName evidence="7">Putative alcohol dehydrogenase AdhA</fullName>
        <ecNumber evidence="7">1.1.1.1</ecNumber>
    </submittedName>
</protein>
<dbReference type="STRING" id="1212491.LFA_2367"/>
<dbReference type="Gene3D" id="3.40.50.720">
    <property type="entry name" value="NAD(P)-binding Rossmann-like Domain"/>
    <property type="match status" value="1"/>
</dbReference>
<evidence type="ECO:0000313" key="7">
    <source>
        <dbReference type="EMBL" id="CEG57739.1"/>
    </source>
</evidence>
<dbReference type="SUPFAM" id="SSF50129">
    <property type="entry name" value="GroES-like"/>
    <property type="match status" value="1"/>
</dbReference>
<dbReference type="PANTHER" id="PTHR42940:SF8">
    <property type="entry name" value="VACUOLAR PROTEIN SORTING-ASSOCIATED PROTEIN 11"/>
    <property type="match status" value="1"/>
</dbReference>
<dbReference type="CDD" id="cd08298">
    <property type="entry name" value="CAD2"/>
    <property type="match status" value="1"/>
</dbReference>
<evidence type="ECO:0000256" key="3">
    <source>
        <dbReference type="ARBA" id="ARBA00022723"/>
    </source>
</evidence>
<proteinExistence type="inferred from homology"/>
<evidence type="ECO:0000313" key="8">
    <source>
        <dbReference type="Proteomes" id="UP000032430"/>
    </source>
</evidence>
<dbReference type="InterPro" id="IPR011032">
    <property type="entry name" value="GroES-like_sf"/>
</dbReference>
<dbReference type="EMBL" id="LN614827">
    <property type="protein sequence ID" value="CEG57739.1"/>
    <property type="molecule type" value="Genomic_DNA"/>
</dbReference>
<accession>A0A098G6Y1</accession>
<keyword evidence="5 7" id="KW-0560">Oxidoreductase</keyword>
<organism evidence="7 8">
    <name type="scientific">Legionella fallonii LLAP-10</name>
    <dbReference type="NCBI Taxonomy" id="1212491"/>
    <lineage>
        <taxon>Bacteria</taxon>
        <taxon>Pseudomonadati</taxon>
        <taxon>Pseudomonadota</taxon>
        <taxon>Gammaproteobacteria</taxon>
        <taxon>Legionellales</taxon>
        <taxon>Legionellaceae</taxon>
        <taxon>Legionella</taxon>
    </lineage>
</organism>
<gene>
    <name evidence="7" type="primary">adhA</name>
    <name evidence="7" type="ORF">LFA_2367</name>
</gene>
<dbReference type="Proteomes" id="UP000032430">
    <property type="component" value="Chromosome I"/>
</dbReference>
<dbReference type="GO" id="GO:0046872">
    <property type="term" value="F:metal ion binding"/>
    <property type="evidence" value="ECO:0007669"/>
    <property type="project" value="UniProtKB-KW"/>
</dbReference>
<dbReference type="NCBIfam" id="TIGR02822">
    <property type="entry name" value="adh_fam_2"/>
    <property type="match status" value="1"/>
</dbReference>
<comment type="similarity">
    <text evidence="2">Belongs to the zinc-containing alcohol dehydrogenase family.</text>
</comment>
<dbReference type="PANTHER" id="PTHR42940">
    <property type="entry name" value="ALCOHOL DEHYDROGENASE 1-RELATED"/>
    <property type="match status" value="1"/>
</dbReference>
<evidence type="ECO:0000259" key="6">
    <source>
        <dbReference type="Pfam" id="PF08240"/>
    </source>
</evidence>
<evidence type="ECO:0000256" key="1">
    <source>
        <dbReference type="ARBA" id="ARBA00001947"/>
    </source>
</evidence>
<evidence type="ECO:0000256" key="5">
    <source>
        <dbReference type="ARBA" id="ARBA00023002"/>
    </source>
</evidence>
<keyword evidence="4" id="KW-0862">Zinc</keyword>
<keyword evidence="3" id="KW-0479">Metal-binding</keyword>
<dbReference type="InterPro" id="IPR014187">
    <property type="entry name" value="ADH_Zn_typ-2"/>
</dbReference>
<dbReference type="HOGENOM" id="CLU_026673_20_7_6"/>
<name>A0A098G6Y1_9GAMM</name>
<feature type="domain" description="Alcohol dehydrogenase-like N-terminal" evidence="6">
    <location>
        <begin position="26"/>
        <end position="136"/>
    </location>
</feature>
<dbReference type="GO" id="GO:0004022">
    <property type="term" value="F:alcohol dehydrogenase (NAD+) activity"/>
    <property type="evidence" value="ECO:0007669"/>
    <property type="project" value="UniProtKB-EC"/>
</dbReference>
<comment type="cofactor">
    <cofactor evidence="1">
        <name>Zn(2+)</name>
        <dbReference type="ChEBI" id="CHEBI:29105"/>
    </cofactor>
</comment>
<dbReference type="SUPFAM" id="SSF51735">
    <property type="entry name" value="NAD(P)-binding Rossmann-fold domains"/>
    <property type="match status" value="1"/>
</dbReference>
<dbReference type="KEGG" id="lfa:LFA_2367"/>
<keyword evidence="8" id="KW-1185">Reference proteome</keyword>
<dbReference type="InterPro" id="IPR013154">
    <property type="entry name" value="ADH-like_N"/>
</dbReference>
<dbReference type="Gene3D" id="3.90.180.10">
    <property type="entry name" value="Medium-chain alcohol dehydrogenases, catalytic domain"/>
    <property type="match status" value="1"/>
</dbReference>
<evidence type="ECO:0000256" key="4">
    <source>
        <dbReference type="ARBA" id="ARBA00022833"/>
    </source>
</evidence>
<dbReference type="InterPro" id="IPR036291">
    <property type="entry name" value="NAD(P)-bd_dom_sf"/>
</dbReference>
<dbReference type="GO" id="GO:0005737">
    <property type="term" value="C:cytoplasm"/>
    <property type="evidence" value="ECO:0007669"/>
    <property type="project" value="TreeGrafter"/>
</dbReference>
<dbReference type="EC" id="1.1.1.1" evidence="7"/>
<dbReference type="AlphaFoldDB" id="A0A098G6Y1"/>
<reference evidence="8" key="1">
    <citation type="submission" date="2014-09" db="EMBL/GenBank/DDBJ databases">
        <authorList>
            <person name="Gomez-Valero L."/>
        </authorList>
    </citation>
    <scope>NUCLEOTIDE SEQUENCE [LARGE SCALE GENOMIC DNA]</scope>
    <source>
        <strain evidence="8">ATCC700992</strain>
    </source>
</reference>
<dbReference type="Pfam" id="PF08240">
    <property type="entry name" value="ADH_N"/>
    <property type="match status" value="1"/>
</dbReference>